<dbReference type="AlphaFoldDB" id="A0A2N7UCJ1"/>
<dbReference type="RefSeq" id="WP_102589228.1">
    <property type="nucleotide sequence ID" value="NZ_BNAE01000001.1"/>
</dbReference>
<feature type="active site" evidence="5">
    <location>
        <position position="14"/>
    </location>
</feature>
<dbReference type="InterPro" id="IPR027473">
    <property type="entry name" value="L-asparaginase_C"/>
</dbReference>
<name>A0A2N7UCJ1_9GAMM</name>
<dbReference type="Proteomes" id="UP000235547">
    <property type="component" value="Unassembled WGS sequence"/>
</dbReference>
<protein>
    <submittedName>
        <fullName evidence="9">Asparaginase</fullName>
    </submittedName>
</protein>
<dbReference type="InterPro" id="IPR004550">
    <property type="entry name" value="AsnASE_II"/>
</dbReference>
<dbReference type="GO" id="GO:0004067">
    <property type="term" value="F:asparaginase activity"/>
    <property type="evidence" value="ECO:0007669"/>
    <property type="project" value="UniProtKB-UniRule"/>
</dbReference>
<dbReference type="PANTHER" id="PTHR11707:SF28">
    <property type="entry name" value="60 KDA LYSOPHOSPHOLIPASE"/>
    <property type="match status" value="1"/>
</dbReference>
<evidence type="ECO:0000256" key="6">
    <source>
        <dbReference type="PROSITE-ProRule" id="PRU10100"/>
    </source>
</evidence>
<reference evidence="9 10" key="1">
    <citation type="submission" date="2018-01" db="EMBL/GenBank/DDBJ databases">
        <title>Halomonas endophytica sp. nov., isolated from storage liquid in the stems of Populus euphratica.</title>
        <authorList>
            <person name="Chen C."/>
        </authorList>
    </citation>
    <scope>NUCLEOTIDE SEQUENCE [LARGE SCALE GENOMIC DNA]</scope>
    <source>
        <strain evidence="9 10">BZ-SZ-XJ27</strain>
    </source>
</reference>
<dbReference type="InterPro" id="IPR020827">
    <property type="entry name" value="Asparaginase/glutaminase_AS1"/>
</dbReference>
<dbReference type="InterPro" id="IPR036152">
    <property type="entry name" value="Asp/glu_Ase-like_sf"/>
</dbReference>
<dbReference type="CDD" id="cd08964">
    <property type="entry name" value="L-asparaginase_II"/>
    <property type="match status" value="1"/>
</dbReference>
<dbReference type="InterPro" id="IPR027475">
    <property type="entry name" value="Asparaginase/glutaminase_AS2"/>
</dbReference>
<dbReference type="PANTHER" id="PTHR11707">
    <property type="entry name" value="L-ASPARAGINASE"/>
    <property type="match status" value="1"/>
</dbReference>
<evidence type="ECO:0000313" key="10">
    <source>
        <dbReference type="Proteomes" id="UP000235547"/>
    </source>
</evidence>
<evidence type="ECO:0000256" key="4">
    <source>
        <dbReference type="PIRSR" id="PIRSR001220-2"/>
    </source>
</evidence>
<evidence type="ECO:0000256" key="1">
    <source>
        <dbReference type="ARBA" id="ARBA00010518"/>
    </source>
</evidence>
<dbReference type="PIRSF" id="PIRSF500176">
    <property type="entry name" value="L_ASNase"/>
    <property type="match status" value="1"/>
</dbReference>
<dbReference type="FunFam" id="3.40.50.1170:FF:000001">
    <property type="entry name" value="L-asparaginase 2"/>
    <property type="match status" value="1"/>
</dbReference>
<evidence type="ECO:0000313" key="9">
    <source>
        <dbReference type="EMBL" id="PMR78163.1"/>
    </source>
</evidence>
<keyword evidence="10" id="KW-1185">Reference proteome</keyword>
<dbReference type="PIRSF" id="PIRSF001220">
    <property type="entry name" value="L-ASNase_gatD"/>
    <property type="match status" value="1"/>
</dbReference>
<sequence length="335" mass="35305">MTGRHIVVFTTGGTIASEQDVSGRSISGALHGEQLLDKVALPAGAALSVEVHSLFQKPSNAITSADLLEMHRQCQRVADREDVDGVVVTHGTDTLEETAYFLDITLSCDVPCVITGSQRAPHEPGTDAFRNLADALLTAAATAVRGFGVLVSFNQSLFAARDVRKVSSFQVDGFASPGAGPLGYVDGERVHLHSRPVPERRAIRPALPELLDDLPRVDLLPVYLDAAPTLVDLALKDGARGLVIEGLGRGHVPPGWVDRVASAVRAGFPVVVVSHCHRGPVHQSYEFPGSLASLEAAGAISLPDLSARKARLALASLLASPSREPLAKRLAALTA</sequence>
<evidence type="ECO:0000256" key="2">
    <source>
        <dbReference type="ARBA" id="ARBA00022801"/>
    </source>
</evidence>
<evidence type="ECO:0000256" key="5">
    <source>
        <dbReference type="PROSITE-ProRule" id="PRU10099"/>
    </source>
</evidence>
<comment type="similarity">
    <text evidence="1">Belongs to the asparaginase 1 family.</text>
</comment>
<keyword evidence="2" id="KW-0378">Hydrolase</keyword>
<feature type="binding site" evidence="4">
    <location>
        <position position="59"/>
    </location>
    <ligand>
        <name>substrate</name>
    </ligand>
</feature>
<feature type="domain" description="L-asparaginase N-terminal" evidence="7">
    <location>
        <begin position="5"/>
        <end position="197"/>
    </location>
</feature>
<dbReference type="InterPro" id="IPR040919">
    <property type="entry name" value="Asparaginase_C"/>
</dbReference>
<comment type="caution">
    <text evidence="9">The sequence shown here is derived from an EMBL/GenBank/DDBJ whole genome shotgun (WGS) entry which is preliminary data.</text>
</comment>
<accession>A0A2N7UCJ1</accession>
<dbReference type="PROSITE" id="PS00144">
    <property type="entry name" value="ASN_GLN_ASE_1"/>
    <property type="match status" value="1"/>
</dbReference>
<dbReference type="InterPro" id="IPR006034">
    <property type="entry name" value="Asparaginase/glutaminase-like"/>
</dbReference>
<dbReference type="SUPFAM" id="SSF53774">
    <property type="entry name" value="Glutaminase/Asparaginase"/>
    <property type="match status" value="1"/>
</dbReference>
<dbReference type="Pfam" id="PF00710">
    <property type="entry name" value="Asparaginase"/>
    <property type="match status" value="1"/>
</dbReference>
<evidence type="ECO:0000256" key="3">
    <source>
        <dbReference type="PIRSR" id="PIRSR001220-1"/>
    </source>
</evidence>
<dbReference type="GO" id="GO:0006528">
    <property type="term" value="P:asparagine metabolic process"/>
    <property type="evidence" value="ECO:0007669"/>
    <property type="project" value="InterPro"/>
</dbReference>
<feature type="domain" description="Asparaginase/glutaminase C-terminal" evidence="8">
    <location>
        <begin position="216"/>
        <end position="321"/>
    </location>
</feature>
<feature type="active site" description="O-isoaspartyl threonine intermediate" evidence="3">
    <location>
        <position position="14"/>
    </location>
</feature>
<evidence type="ECO:0000259" key="7">
    <source>
        <dbReference type="Pfam" id="PF00710"/>
    </source>
</evidence>
<dbReference type="PROSITE" id="PS51732">
    <property type="entry name" value="ASN_GLN_ASE_3"/>
    <property type="match status" value="1"/>
</dbReference>
<evidence type="ECO:0000259" key="8">
    <source>
        <dbReference type="Pfam" id="PF17763"/>
    </source>
</evidence>
<dbReference type="Gene3D" id="3.40.50.40">
    <property type="match status" value="1"/>
</dbReference>
<proteinExistence type="inferred from homology"/>
<dbReference type="SMART" id="SM00870">
    <property type="entry name" value="Asparaginase"/>
    <property type="match status" value="1"/>
</dbReference>
<dbReference type="EMBL" id="PNRG01000033">
    <property type="protein sequence ID" value="PMR78163.1"/>
    <property type="molecule type" value="Genomic_DNA"/>
</dbReference>
<dbReference type="InterPro" id="IPR037152">
    <property type="entry name" value="L-asparaginase_N_sf"/>
</dbReference>
<dbReference type="Gene3D" id="3.40.50.1170">
    <property type="entry name" value="L-asparaginase, N-terminal domain"/>
    <property type="match status" value="1"/>
</dbReference>
<gene>
    <name evidence="9" type="ORF">C1H70_15420</name>
</gene>
<organism evidence="9 10">
    <name type="scientific">Halomonas urumqiensis</name>
    <dbReference type="NCBI Taxonomy" id="1684789"/>
    <lineage>
        <taxon>Bacteria</taxon>
        <taxon>Pseudomonadati</taxon>
        <taxon>Pseudomonadota</taxon>
        <taxon>Gammaproteobacteria</taxon>
        <taxon>Oceanospirillales</taxon>
        <taxon>Halomonadaceae</taxon>
        <taxon>Halomonas</taxon>
    </lineage>
</organism>
<dbReference type="PRINTS" id="PR00139">
    <property type="entry name" value="ASNGLNASE"/>
</dbReference>
<feature type="binding site" evidence="4">
    <location>
        <begin position="92"/>
        <end position="93"/>
    </location>
    <ligand>
        <name>substrate</name>
    </ligand>
</feature>
<dbReference type="InterPro" id="IPR027474">
    <property type="entry name" value="L-asparaginase_N"/>
</dbReference>
<feature type="active site" evidence="6">
    <location>
        <position position="92"/>
    </location>
</feature>
<dbReference type="Pfam" id="PF17763">
    <property type="entry name" value="Asparaginase_C"/>
    <property type="match status" value="1"/>
</dbReference>
<dbReference type="SFLD" id="SFLDS00057">
    <property type="entry name" value="Glutaminase/Asparaginase"/>
    <property type="match status" value="1"/>
</dbReference>
<dbReference type="OrthoDB" id="9788068at2"/>
<dbReference type="PROSITE" id="PS00917">
    <property type="entry name" value="ASN_GLN_ASE_2"/>
    <property type="match status" value="1"/>
</dbReference>